<dbReference type="InterPro" id="IPR024529">
    <property type="entry name" value="ECF_trnsprt_substrate-spec"/>
</dbReference>
<reference evidence="2" key="2">
    <citation type="journal article" date="2021" name="PeerJ">
        <title>Extensive microbial diversity within the chicken gut microbiome revealed by metagenomics and culture.</title>
        <authorList>
            <person name="Gilroy R."/>
            <person name="Ravi A."/>
            <person name="Getino M."/>
            <person name="Pursley I."/>
            <person name="Horton D.L."/>
            <person name="Alikhan N.F."/>
            <person name="Baker D."/>
            <person name="Gharbi K."/>
            <person name="Hall N."/>
            <person name="Watson M."/>
            <person name="Adriaenssens E.M."/>
            <person name="Foster-Nyarko E."/>
            <person name="Jarju S."/>
            <person name="Secka A."/>
            <person name="Antonio M."/>
            <person name="Oren A."/>
            <person name="Chaudhuri R.R."/>
            <person name="La Ragione R."/>
            <person name="Hildebrand F."/>
            <person name="Pallen M.J."/>
        </authorList>
    </citation>
    <scope>NUCLEOTIDE SEQUENCE</scope>
    <source>
        <strain evidence="2">ChiSjej6B24-2974</strain>
    </source>
</reference>
<proteinExistence type="predicted"/>
<evidence type="ECO:0000313" key="3">
    <source>
        <dbReference type="Proteomes" id="UP000824260"/>
    </source>
</evidence>
<dbReference type="Pfam" id="PF12822">
    <property type="entry name" value="ECF_trnsprt"/>
    <property type="match status" value="1"/>
</dbReference>
<dbReference type="GO" id="GO:0022857">
    <property type="term" value="F:transmembrane transporter activity"/>
    <property type="evidence" value="ECO:0007669"/>
    <property type="project" value="InterPro"/>
</dbReference>
<comment type="caution">
    <text evidence="2">The sequence shown here is derived from an EMBL/GenBank/DDBJ whole genome shotgun (WGS) entry which is preliminary data.</text>
</comment>
<feature type="transmembrane region" description="Helical" evidence="1">
    <location>
        <begin position="60"/>
        <end position="79"/>
    </location>
</feature>
<dbReference type="Gene3D" id="1.10.1760.20">
    <property type="match status" value="1"/>
</dbReference>
<evidence type="ECO:0000313" key="2">
    <source>
        <dbReference type="EMBL" id="HIQ83961.1"/>
    </source>
</evidence>
<gene>
    <name evidence="2" type="ORF">IAA52_12785</name>
</gene>
<feature type="transmembrane region" description="Helical" evidence="1">
    <location>
        <begin position="124"/>
        <end position="151"/>
    </location>
</feature>
<protein>
    <submittedName>
        <fullName evidence="2">ECF transporter S component</fullName>
    </submittedName>
</protein>
<sequence length="196" mass="20219">MTAKQATRQLTLTAMFIALVILLGLTPLGLIPLGFINVTILHIPVIIGTLALGLKGGVTLGLTFGIVSTLRAFGIPLPASALVSNLMAESPLLVVVMSMFPRLMVPLVTYGVHRLLTGRGVRRYVALPVAAVAGTLTNTILYLGLMLLFYVLTALDAAAVLGLIAGTGAIGGGAESIVAALVATPVVLALEKIQKK</sequence>
<accession>A0A9D1CXL1</accession>
<name>A0A9D1CXL1_9FIRM</name>
<feature type="transmembrane region" description="Helical" evidence="1">
    <location>
        <begin position="91"/>
        <end position="112"/>
    </location>
</feature>
<dbReference type="EMBL" id="DVFZ01000119">
    <property type="protein sequence ID" value="HIQ83961.1"/>
    <property type="molecule type" value="Genomic_DNA"/>
</dbReference>
<feature type="transmembrane region" description="Helical" evidence="1">
    <location>
        <begin position="35"/>
        <end position="53"/>
    </location>
</feature>
<dbReference type="AlphaFoldDB" id="A0A9D1CXL1"/>
<feature type="transmembrane region" description="Helical" evidence="1">
    <location>
        <begin position="157"/>
        <end position="190"/>
    </location>
</feature>
<dbReference type="Proteomes" id="UP000824260">
    <property type="component" value="Unassembled WGS sequence"/>
</dbReference>
<evidence type="ECO:0000256" key="1">
    <source>
        <dbReference type="SAM" id="Phobius"/>
    </source>
</evidence>
<keyword evidence="1" id="KW-0812">Transmembrane</keyword>
<keyword evidence="1" id="KW-1133">Transmembrane helix</keyword>
<feature type="transmembrane region" description="Helical" evidence="1">
    <location>
        <begin position="12"/>
        <end position="29"/>
    </location>
</feature>
<organism evidence="2 3">
    <name type="scientific">Candidatus Pullichristensenella stercorigallinarum</name>
    <dbReference type="NCBI Taxonomy" id="2840909"/>
    <lineage>
        <taxon>Bacteria</taxon>
        <taxon>Bacillati</taxon>
        <taxon>Bacillota</taxon>
        <taxon>Clostridia</taxon>
        <taxon>Candidatus Pullichristensenella</taxon>
    </lineage>
</organism>
<reference evidence="2" key="1">
    <citation type="submission" date="2020-10" db="EMBL/GenBank/DDBJ databases">
        <authorList>
            <person name="Gilroy R."/>
        </authorList>
    </citation>
    <scope>NUCLEOTIDE SEQUENCE</scope>
    <source>
        <strain evidence="2">ChiSjej6B24-2974</strain>
    </source>
</reference>
<keyword evidence="1" id="KW-0472">Membrane</keyword>